<dbReference type="HOGENOM" id="CLU_2145215_0_0_1"/>
<sequence>MTDIHLSATASGVRNTRQDDCTGQCVARGHKNTVDNKDVVATFRTDSEAISPSCRLLPSLDIKTAGQRGASSKNQIGCIAHRSNDYAHDRPTNGASRAQAVRQSTFTDIDAC</sequence>
<name>A0A0C2WSE7_AMAMK</name>
<dbReference type="InParanoid" id="A0A0C2WSE7"/>
<evidence type="ECO:0000313" key="1">
    <source>
        <dbReference type="EMBL" id="KIL64597.1"/>
    </source>
</evidence>
<dbReference type="Proteomes" id="UP000054549">
    <property type="component" value="Unassembled WGS sequence"/>
</dbReference>
<reference evidence="1 2" key="1">
    <citation type="submission" date="2014-04" db="EMBL/GenBank/DDBJ databases">
        <title>Evolutionary Origins and Diversification of the Mycorrhizal Mutualists.</title>
        <authorList>
            <consortium name="DOE Joint Genome Institute"/>
            <consortium name="Mycorrhizal Genomics Consortium"/>
            <person name="Kohler A."/>
            <person name="Kuo A."/>
            <person name="Nagy L.G."/>
            <person name="Floudas D."/>
            <person name="Copeland A."/>
            <person name="Barry K.W."/>
            <person name="Cichocki N."/>
            <person name="Veneault-Fourrey C."/>
            <person name="LaButti K."/>
            <person name="Lindquist E.A."/>
            <person name="Lipzen A."/>
            <person name="Lundell T."/>
            <person name="Morin E."/>
            <person name="Murat C."/>
            <person name="Riley R."/>
            <person name="Ohm R."/>
            <person name="Sun H."/>
            <person name="Tunlid A."/>
            <person name="Henrissat B."/>
            <person name="Grigoriev I.V."/>
            <person name="Hibbett D.S."/>
            <person name="Martin F."/>
        </authorList>
    </citation>
    <scope>NUCLEOTIDE SEQUENCE [LARGE SCALE GENOMIC DNA]</scope>
    <source>
        <strain evidence="1 2">Koide BX008</strain>
    </source>
</reference>
<proteinExistence type="predicted"/>
<dbReference type="AlphaFoldDB" id="A0A0C2WSE7"/>
<organism evidence="1 2">
    <name type="scientific">Amanita muscaria (strain Koide BX008)</name>
    <dbReference type="NCBI Taxonomy" id="946122"/>
    <lineage>
        <taxon>Eukaryota</taxon>
        <taxon>Fungi</taxon>
        <taxon>Dikarya</taxon>
        <taxon>Basidiomycota</taxon>
        <taxon>Agaricomycotina</taxon>
        <taxon>Agaricomycetes</taxon>
        <taxon>Agaricomycetidae</taxon>
        <taxon>Agaricales</taxon>
        <taxon>Pluteineae</taxon>
        <taxon>Amanitaceae</taxon>
        <taxon>Amanita</taxon>
    </lineage>
</organism>
<keyword evidence="2" id="KW-1185">Reference proteome</keyword>
<dbReference type="EMBL" id="KN818248">
    <property type="protein sequence ID" value="KIL64597.1"/>
    <property type="molecule type" value="Genomic_DNA"/>
</dbReference>
<gene>
    <name evidence="1" type="ORF">M378DRAFT_163062</name>
</gene>
<protein>
    <submittedName>
        <fullName evidence="1">Uncharacterized protein</fullName>
    </submittedName>
</protein>
<accession>A0A0C2WSE7</accession>
<evidence type="ECO:0000313" key="2">
    <source>
        <dbReference type="Proteomes" id="UP000054549"/>
    </source>
</evidence>